<dbReference type="FunFam" id="3.40.50.880:FF:000011">
    <property type="entry name" value="Carbamoyl-phosphate synthase small chain"/>
    <property type="match status" value="1"/>
</dbReference>
<organism evidence="15 16">
    <name type="scientific">Marilutibacter penaei</name>
    <dbReference type="NCBI Taxonomy" id="2759900"/>
    <lineage>
        <taxon>Bacteria</taxon>
        <taxon>Pseudomonadati</taxon>
        <taxon>Pseudomonadota</taxon>
        <taxon>Gammaproteobacteria</taxon>
        <taxon>Lysobacterales</taxon>
        <taxon>Lysobacteraceae</taxon>
        <taxon>Marilutibacter</taxon>
    </lineage>
</organism>
<dbReference type="Pfam" id="PF00117">
    <property type="entry name" value="GATase"/>
    <property type="match status" value="1"/>
</dbReference>
<evidence type="ECO:0000256" key="7">
    <source>
        <dbReference type="ARBA" id="ARBA00022741"/>
    </source>
</evidence>
<dbReference type="EMBL" id="JACHTE010000008">
    <property type="protein sequence ID" value="MBB1089268.1"/>
    <property type="molecule type" value="Genomic_DNA"/>
</dbReference>
<dbReference type="PROSITE" id="PS51273">
    <property type="entry name" value="GATASE_TYPE_1"/>
    <property type="match status" value="1"/>
</dbReference>
<dbReference type="Gene3D" id="3.50.30.20">
    <property type="entry name" value="Carbamoyl-phosphate synthase small subunit, N-terminal domain"/>
    <property type="match status" value="1"/>
</dbReference>
<dbReference type="PRINTS" id="PR00097">
    <property type="entry name" value="ANTSNTHASEII"/>
</dbReference>
<comment type="catalytic activity">
    <reaction evidence="12 13">
        <text>L-glutamine + H2O = L-glutamate + NH4(+)</text>
        <dbReference type="Rhea" id="RHEA:15889"/>
        <dbReference type="ChEBI" id="CHEBI:15377"/>
        <dbReference type="ChEBI" id="CHEBI:28938"/>
        <dbReference type="ChEBI" id="CHEBI:29985"/>
        <dbReference type="ChEBI" id="CHEBI:58359"/>
    </reaction>
</comment>
<comment type="similarity">
    <text evidence="3 13">Belongs to the CarA family.</text>
</comment>
<dbReference type="UniPathway" id="UPA00068">
    <property type="reaction ID" value="UER00171"/>
</dbReference>
<protein>
    <recommendedName>
        <fullName evidence="13">Carbamoyl phosphate synthase small chain</fullName>
        <ecNumber evidence="13">6.3.5.5</ecNumber>
    </recommendedName>
    <alternativeName>
        <fullName evidence="13">Carbamoyl phosphate synthetase glutamine chain</fullName>
    </alternativeName>
</protein>
<dbReference type="RefSeq" id="WP_182670040.1">
    <property type="nucleotide sequence ID" value="NZ_JACHTE010000008.1"/>
</dbReference>
<dbReference type="GO" id="GO:0006541">
    <property type="term" value="P:glutamine metabolic process"/>
    <property type="evidence" value="ECO:0007669"/>
    <property type="project" value="InterPro"/>
</dbReference>
<feature type="binding site" evidence="13">
    <location>
        <position position="238"/>
    </location>
    <ligand>
        <name>L-glutamine</name>
        <dbReference type="ChEBI" id="CHEBI:58359"/>
    </ligand>
</feature>
<feature type="binding site" evidence="13">
    <location>
        <position position="47"/>
    </location>
    <ligand>
        <name>L-glutamine</name>
        <dbReference type="ChEBI" id="CHEBI:58359"/>
    </ligand>
</feature>
<feature type="binding site" evidence="13">
    <location>
        <position position="240"/>
    </location>
    <ligand>
        <name>L-glutamine</name>
        <dbReference type="ChEBI" id="CHEBI:58359"/>
    </ligand>
</feature>
<feature type="binding site" evidence="13">
    <location>
        <position position="311"/>
    </location>
    <ligand>
        <name>L-glutamine</name>
        <dbReference type="ChEBI" id="CHEBI:58359"/>
    </ligand>
</feature>
<dbReference type="FunFam" id="3.50.30.20:FF:000001">
    <property type="entry name" value="Carbamoyl-phosphate synthase small chain"/>
    <property type="match status" value="1"/>
</dbReference>
<evidence type="ECO:0000256" key="4">
    <source>
        <dbReference type="ARBA" id="ARBA00022571"/>
    </source>
</evidence>
<dbReference type="InterPro" id="IPR006274">
    <property type="entry name" value="CarbamoylP_synth_ssu"/>
</dbReference>
<feature type="active site" evidence="13">
    <location>
        <position position="352"/>
    </location>
</feature>
<dbReference type="SUPFAM" id="SSF52317">
    <property type="entry name" value="Class I glutamine amidotransferase-like"/>
    <property type="match status" value="1"/>
</dbReference>
<comment type="catalytic activity">
    <reaction evidence="11 13">
        <text>hydrogencarbonate + L-glutamine + 2 ATP + H2O = carbamoyl phosphate + L-glutamate + 2 ADP + phosphate + 2 H(+)</text>
        <dbReference type="Rhea" id="RHEA:18633"/>
        <dbReference type="ChEBI" id="CHEBI:15377"/>
        <dbReference type="ChEBI" id="CHEBI:15378"/>
        <dbReference type="ChEBI" id="CHEBI:17544"/>
        <dbReference type="ChEBI" id="CHEBI:29985"/>
        <dbReference type="ChEBI" id="CHEBI:30616"/>
        <dbReference type="ChEBI" id="CHEBI:43474"/>
        <dbReference type="ChEBI" id="CHEBI:58228"/>
        <dbReference type="ChEBI" id="CHEBI:58359"/>
        <dbReference type="ChEBI" id="CHEBI:456216"/>
        <dbReference type="EC" id="6.3.5.5"/>
    </reaction>
</comment>
<dbReference type="Proteomes" id="UP000552587">
    <property type="component" value="Unassembled WGS sequence"/>
</dbReference>
<evidence type="ECO:0000259" key="14">
    <source>
        <dbReference type="SMART" id="SM01097"/>
    </source>
</evidence>
<keyword evidence="9 13" id="KW-0315">Glutamine amidotransferase</keyword>
<dbReference type="InterPro" id="IPR035686">
    <property type="entry name" value="CPSase_GATase1"/>
</dbReference>
<keyword evidence="6 13" id="KW-0028">Amino-acid biosynthesis</keyword>
<comment type="subunit">
    <text evidence="13">Composed of two chains; the small (or glutamine) chain promotes the hydrolysis of glutamine to ammonia, which is used by the large (or ammonia) chain to synthesize carbamoyl phosphate. Tetramer of heterodimers (alpha,beta)4.</text>
</comment>
<comment type="caution">
    <text evidence="15">The sequence shown here is derived from an EMBL/GenBank/DDBJ whole genome shotgun (WGS) entry which is preliminary data.</text>
</comment>
<evidence type="ECO:0000256" key="2">
    <source>
        <dbReference type="ARBA" id="ARBA00005077"/>
    </source>
</evidence>
<evidence type="ECO:0000256" key="12">
    <source>
        <dbReference type="ARBA" id="ARBA00049285"/>
    </source>
</evidence>
<evidence type="ECO:0000256" key="3">
    <source>
        <dbReference type="ARBA" id="ARBA00007800"/>
    </source>
</evidence>
<dbReference type="NCBIfam" id="TIGR01368">
    <property type="entry name" value="CPSaseIIsmall"/>
    <property type="match status" value="1"/>
</dbReference>
<dbReference type="GO" id="GO:0006207">
    <property type="term" value="P:'de novo' pyrimidine nucleobase biosynthetic process"/>
    <property type="evidence" value="ECO:0007669"/>
    <property type="project" value="InterPro"/>
</dbReference>
<dbReference type="InterPro" id="IPR002474">
    <property type="entry name" value="CarbamoylP_synth_ssu_N"/>
</dbReference>
<keyword evidence="16" id="KW-1185">Reference proteome</keyword>
<evidence type="ECO:0000256" key="9">
    <source>
        <dbReference type="ARBA" id="ARBA00022962"/>
    </source>
</evidence>
<comment type="function">
    <text evidence="13">Small subunit of the glutamine-dependent carbamoyl phosphate synthetase (CPSase). CPSase catalyzes the formation of carbamoyl phosphate from the ammonia moiety of glutamine, carbonate, and phosphate donated by ATP, constituting the first step of 2 biosynthetic pathways, one leading to arginine and/or urea and the other to pyrimidine nucleotides. The small subunit (glutamine amidotransferase) binds and cleaves glutamine to supply the large subunit with the substrate ammonia.</text>
</comment>
<evidence type="ECO:0000256" key="5">
    <source>
        <dbReference type="ARBA" id="ARBA00022598"/>
    </source>
</evidence>
<comment type="pathway">
    <text evidence="2 13">Amino-acid biosynthesis; L-arginine biosynthesis; carbamoyl phosphate from bicarbonate: step 1/1.</text>
</comment>
<dbReference type="InterPro" id="IPR036480">
    <property type="entry name" value="CarbP_synth_ssu_N_sf"/>
</dbReference>
<dbReference type="InterPro" id="IPR029062">
    <property type="entry name" value="Class_I_gatase-like"/>
</dbReference>
<dbReference type="PRINTS" id="PR00096">
    <property type="entry name" value="GATASE"/>
</dbReference>
<dbReference type="UniPathway" id="UPA00070">
    <property type="reaction ID" value="UER00115"/>
</dbReference>
<feature type="binding site" evidence="13">
    <location>
        <position position="270"/>
    </location>
    <ligand>
        <name>L-glutamine</name>
        <dbReference type="ChEBI" id="CHEBI:58359"/>
    </ligand>
</feature>
<dbReference type="HAMAP" id="MF_01209">
    <property type="entry name" value="CPSase_S_chain"/>
    <property type="match status" value="1"/>
</dbReference>
<evidence type="ECO:0000256" key="10">
    <source>
        <dbReference type="ARBA" id="ARBA00022975"/>
    </source>
</evidence>
<evidence type="ECO:0000256" key="6">
    <source>
        <dbReference type="ARBA" id="ARBA00022605"/>
    </source>
</evidence>
<evidence type="ECO:0000313" key="15">
    <source>
        <dbReference type="EMBL" id="MBB1089268.1"/>
    </source>
</evidence>
<dbReference type="InterPro" id="IPR017926">
    <property type="entry name" value="GATASE"/>
</dbReference>
<feature type="active site" evidence="13">
    <location>
        <position position="350"/>
    </location>
</feature>
<feature type="binding site" evidence="13">
    <location>
        <position position="267"/>
    </location>
    <ligand>
        <name>L-glutamine</name>
        <dbReference type="ChEBI" id="CHEBI:58359"/>
    </ligand>
</feature>
<feature type="domain" description="Carbamoyl-phosphate synthase small subunit N-terminal" evidence="14">
    <location>
        <begin position="3"/>
        <end position="133"/>
    </location>
</feature>
<dbReference type="PRINTS" id="PR00099">
    <property type="entry name" value="CPSGATASE"/>
</dbReference>
<feature type="binding site" evidence="13">
    <location>
        <position position="310"/>
    </location>
    <ligand>
        <name>L-glutamine</name>
        <dbReference type="ChEBI" id="CHEBI:58359"/>
    </ligand>
</feature>
<dbReference type="CDD" id="cd01744">
    <property type="entry name" value="GATase1_CPSase"/>
    <property type="match status" value="1"/>
</dbReference>
<proteinExistence type="inferred from homology"/>
<keyword evidence="8 13" id="KW-0067">ATP-binding</keyword>
<evidence type="ECO:0000256" key="8">
    <source>
        <dbReference type="ARBA" id="ARBA00022840"/>
    </source>
</evidence>
<keyword evidence="10 13" id="KW-0665">Pyrimidine biosynthesis</keyword>
<dbReference type="PANTHER" id="PTHR43418">
    <property type="entry name" value="MULTIFUNCTIONAL TRYPTOPHAN BIOSYNTHESIS PROTEIN-RELATED"/>
    <property type="match status" value="1"/>
</dbReference>
<dbReference type="AlphaFoldDB" id="A0A7W3YFA3"/>
<sequence length="374" mass="40140">MTQPALLALEDGTLFEGISVGAPGLSVGEVVFNTAMTGYQEILTDPSYARQLVTLTYPHIGNTGCTDQDDEARQTWASGLIVRDVPRRPSNWRSQVALPEWLAARGIVGIAGIDTRKLTRLLRDTGAQGGALMAGEGIDADKALEAARKFPGLKGMDLAKEVSTAERYAWTDGQLDLDRNAFVTAAPRFKVVAYDFGVKHNILRMLAERGCELTVVPAQTPAAEVLALKPDGVFLSNGPGDPEPCDYAIAAIREFIAARVPTFGICLGHQLLGLAAGARTMKMKFGHHGANHPVQDLDDGRVMITSQNHGFAIDESTLPSNVRVTHRSLFDGSNQGIELTDAPAFSFQGHPEASPGPHDVAPLFDRFVALMEAN</sequence>
<accession>A0A7W3YFA3</accession>
<dbReference type="GO" id="GO:0006526">
    <property type="term" value="P:L-arginine biosynthetic process"/>
    <property type="evidence" value="ECO:0007669"/>
    <property type="project" value="UniProtKB-UniRule"/>
</dbReference>
<feature type="binding site" evidence="13">
    <location>
        <position position="308"/>
    </location>
    <ligand>
        <name>L-glutamine</name>
        <dbReference type="ChEBI" id="CHEBI:58359"/>
    </ligand>
</feature>
<dbReference type="NCBIfam" id="NF009475">
    <property type="entry name" value="PRK12838.1"/>
    <property type="match status" value="1"/>
</dbReference>
<keyword evidence="7 13" id="KW-0547">Nucleotide-binding</keyword>
<dbReference type="GO" id="GO:0044205">
    <property type="term" value="P:'de novo' UMP biosynthetic process"/>
    <property type="evidence" value="ECO:0007669"/>
    <property type="project" value="UniProtKB-UniRule"/>
</dbReference>
<evidence type="ECO:0000313" key="16">
    <source>
        <dbReference type="Proteomes" id="UP000552587"/>
    </source>
</evidence>
<dbReference type="SMART" id="SM01097">
    <property type="entry name" value="CPSase_sm_chain"/>
    <property type="match status" value="1"/>
</dbReference>
<dbReference type="GO" id="GO:0005524">
    <property type="term" value="F:ATP binding"/>
    <property type="evidence" value="ECO:0007669"/>
    <property type="project" value="UniProtKB-UniRule"/>
</dbReference>
<keyword evidence="4 13" id="KW-0055">Arginine biosynthesis</keyword>
<evidence type="ECO:0000256" key="11">
    <source>
        <dbReference type="ARBA" id="ARBA00048816"/>
    </source>
</evidence>
<feature type="active site" description="Nucleophile" evidence="13">
    <location>
        <position position="266"/>
    </location>
</feature>
<dbReference type="GO" id="GO:0004088">
    <property type="term" value="F:carbamoyl-phosphate synthase (glutamine-hydrolyzing) activity"/>
    <property type="evidence" value="ECO:0007669"/>
    <property type="project" value="UniProtKB-UniRule"/>
</dbReference>
<dbReference type="InterPro" id="IPR050472">
    <property type="entry name" value="Anth_synth/Amidotransfase"/>
</dbReference>
<name>A0A7W3YFA3_9GAMM</name>
<feature type="region of interest" description="CPSase" evidence="13">
    <location>
        <begin position="1"/>
        <end position="189"/>
    </location>
</feature>
<dbReference type="Gene3D" id="3.40.50.880">
    <property type="match status" value="1"/>
</dbReference>
<dbReference type="SUPFAM" id="SSF52021">
    <property type="entry name" value="Carbamoyl phosphate synthetase, small subunit N-terminal domain"/>
    <property type="match status" value="1"/>
</dbReference>
<dbReference type="Pfam" id="PF00988">
    <property type="entry name" value="CPSase_sm_chain"/>
    <property type="match status" value="1"/>
</dbReference>
<dbReference type="EC" id="6.3.5.5" evidence="13"/>
<gene>
    <name evidence="13 15" type="primary">carA</name>
    <name evidence="15" type="ORF">H4F99_12345</name>
</gene>
<comment type="pathway">
    <text evidence="1 13">Pyrimidine metabolism; UMP biosynthesis via de novo pathway; (S)-dihydroorotate from bicarbonate: step 1/3.</text>
</comment>
<dbReference type="PANTHER" id="PTHR43418:SF7">
    <property type="entry name" value="CARBAMOYL-PHOSPHATE SYNTHASE SMALL CHAIN"/>
    <property type="match status" value="1"/>
</dbReference>
<evidence type="ECO:0000256" key="1">
    <source>
        <dbReference type="ARBA" id="ARBA00004812"/>
    </source>
</evidence>
<reference evidence="15 16" key="1">
    <citation type="submission" date="2020-07" db="EMBL/GenBank/DDBJ databases">
        <authorList>
            <person name="Xu S."/>
            <person name="Li A."/>
        </authorList>
    </citation>
    <scope>NUCLEOTIDE SEQUENCE [LARGE SCALE GENOMIC DNA]</scope>
    <source>
        <strain evidence="15 16">SG-8</strain>
    </source>
</reference>
<evidence type="ECO:0000256" key="13">
    <source>
        <dbReference type="HAMAP-Rule" id="MF_01209"/>
    </source>
</evidence>
<keyword evidence="5 13" id="KW-0436">Ligase</keyword>